<dbReference type="EMBL" id="JBJQOH010000008">
    <property type="protein sequence ID" value="KAL3676232.1"/>
    <property type="molecule type" value="Genomic_DNA"/>
</dbReference>
<dbReference type="Gene3D" id="1.20.1280.50">
    <property type="match status" value="1"/>
</dbReference>
<dbReference type="PANTHER" id="PTHR31672:SF2">
    <property type="entry name" value="F-BOX DOMAIN-CONTAINING PROTEIN"/>
    <property type="match status" value="1"/>
</dbReference>
<gene>
    <name evidence="2" type="ORF">R1sor_026180</name>
</gene>
<dbReference type="InterPro" id="IPR036047">
    <property type="entry name" value="F-box-like_dom_sf"/>
</dbReference>
<evidence type="ECO:0000259" key="1">
    <source>
        <dbReference type="PROSITE" id="PS50181"/>
    </source>
</evidence>
<name>A0ABD3GAP3_9MARC</name>
<dbReference type="InterPro" id="IPR001810">
    <property type="entry name" value="F-box_dom"/>
</dbReference>
<dbReference type="InterPro" id="IPR050796">
    <property type="entry name" value="SCF_F-box_component"/>
</dbReference>
<reference evidence="2 3" key="1">
    <citation type="submission" date="2024-09" db="EMBL/GenBank/DDBJ databases">
        <title>Chromosome-scale assembly of Riccia sorocarpa.</title>
        <authorList>
            <person name="Paukszto L."/>
        </authorList>
    </citation>
    <scope>NUCLEOTIDE SEQUENCE [LARGE SCALE GENOMIC DNA]</scope>
    <source>
        <strain evidence="2">LP-2024</strain>
        <tissue evidence="2">Aerial parts of the thallus</tissue>
    </source>
</reference>
<dbReference type="PROSITE" id="PS50181">
    <property type="entry name" value="FBOX"/>
    <property type="match status" value="1"/>
</dbReference>
<dbReference type="Pfam" id="PF12937">
    <property type="entry name" value="F-box-like"/>
    <property type="match status" value="1"/>
</dbReference>
<organism evidence="2 3">
    <name type="scientific">Riccia sorocarpa</name>
    <dbReference type="NCBI Taxonomy" id="122646"/>
    <lineage>
        <taxon>Eukaryota</taxon>
        <taxon>Viridiplantae</taxon>
        <taxon>Streptophyta</taxon>
        <taxon>Embryophyta</taxon>
        <taxon>Marchantiophyta</taxon>
        <taxon>Marchantiopsida</taxon>
        <taxon>Marchantiidae</taxon>
        <taxon>Marchantiales</taxon>
        <taxon>Ricciaceae</taxon>
        <taxon>Riccia</taxon>
    </lineage>
</organism>
<keyword evidence="3" id="KW-1185">Reference proteome</keyword>
<dbReference type="InterPro" id="IPR011043">
    <property type="entry name" value="Gal_Oxase/kelch_b-propeller"/>
</dbReference>
<evidence type="ECO:0000313" key="3">
    <source>
        <dbReference type="Proteomes" id="UP001633002"/>
    </source>
</evidence>
<sequence length="404" mass="45712">MIRQPKACRLVGKQPNLGGKMSVGEDGRGEDAMDPRLWGQLPHEILFAVLAWLPLRTLARLKVVSKSWLTMWSCPIFMQFRARIAQPPDSYDYQVLATARGLLLCGKRPPRIYSFTNFWPEKDNKSLQMIVCNPLRENCEVVLPERIGTWRPCVVGMIGGEGNTYKVILASFMYGTEIYDSCSRRWKLISTSDVRNGPLSPGFNPSIICHNGCMLYVGRSLSGDAAAVFLFNGDTEQWSSFDLPVSGVGLQYLQLQDCGGRLFLVGHMKTMTEYRHFLCFGDVFVWERIGEDIVEGFWERRFSPDPQYPSHFPVLSSPKSTASLARSKPEDLFCYSKATFGTAEHDNSIEHLSLYSVTSNCWWSCAEGRICTHDSFQNRKRSPGSAGVTYRCDFVFEPRIESLP</sequence>
<dbReference type="Gene3D" id="2.120.10.80">
    <property type="entry name" value="Kelch-type beta propeller"/>
    <property type="match status" value="1"/>
</dbReference>
<dbReference type="InterPro" id="IPR015915">
    <property type="entry name" value="Kelch-typ_b-propeller"/>
</dbReference>
<comment type="caution">
    <text evidence="2">The sequence shown here is derived from an EMBL/GenBank/DDBJ whole genome shotgun (WGS) entry which is preliminary data.</text>
</comment>
<evidence type="ECO:0000313" key="2">
    <source>
        <dbReference type="EMBL" id="KAL3676232.1"/>
    </source>
</evidence>
<dbReference type="PANTHER" id="PTHR31672">
    <property type="entry name" value="BNACNNG10540D PROTEIN"/>
    <property type="match status" value="1"/>
</dbReference>
<dbReference type="Proteomes" id="UP001633002">
    <property type="component" value="Unassembled WGS sequence"/>
</dbReference>
<dbReference type="AlphaFoldDB" id="A0ABD3GAP3"/>
<proteinExistence type="predicted"/>
<protein>
    <recommendedName>
        <fullName evidence="1">F-box domain-containing protein</fullName>
    </recommendedName>
</protein>
<dbReference type="SUPFAM" id="SSF81383">
    <property type="entry name" value="F-box domain"/>
    <property type="match status" value="1"/>
</dbReference>
<accession>A0ABD3GAP3</accession>
<dbReference type="SUPFAM" id="SSF50965">
    <property type="entry name" value="Galactose oxidase, central domain"/>
    <property type="match status" value="1"/>
</dbReference>
<feature type="domain" description="F-box" evidence="1">
    <location>
        <begin position="35"/>
        <end position="68"/>
    </location>
</feature>